<dbReference type="InterPro" id="IPR043998">
    <property type="entry name" value="Put_Metallopep"/>
</dbReference>
<dbReference type="AlphaFoldDB" id="A0A1F7XZT8"/>
<feature type="domain" description="Putative phage metallopeptidase" evidence="1">
    <location>
        <begin position="13"/>
        <end position="94"/>
    </location>
</feature>
<dbReference type="EMBL" id="MGGE01000049">
    <property type="protein sequence ID" value="OGM20199.1"/>
    <property type="molecule type" value="Genomic_DNA"/>
</dbReference>
<sequence>MQKRVLHLTKSLNLDWVDFKFVHCFRSENSKSRAYARIWGLSKVWQLALDIKPAYIIEVLSEKFDRLNPREQDKVLLHELAHIPKNFSGSLLPHIRRRGKRNFHDRVDELFAKYIKSKSTNV</sequence>
<dbReference type="Pfam" id="PF18894">
    <property type="entry name" value="PhageMetallopep"/>
    <property type="match status" value="1"/>
</dbReference>
<gene>
    <name evidence="2" type="ORF">A2714_01165</name>
</gene>
<proteinExistence type="predicted"/>
<organism evidence="2 3">
    <name type="scientific">Candidatus Woesebacteria bacterium RIFCSPHIGHO2_01_FULL_38_9</name>
    <dbReference type="NCBI Taxonomy" id="1802492"/>
    <lineage>
        <taxon>Bacteria</taxon>
        <taxon>Candidatus Woeseibacteriota</taxon>
    </lineage>
</organism>
<reference evidence="2 3" key="1">
    <citation type="journal article" date="2016" name="Nat. Commun.">
        <title>Thousands of microbial genomes shed light on interconnected biogeochemical processes in an aquifer system.</title>
        <authorList>
            <person name="Anantharaman K."/>
            <person name="Brown C.T."/>
            <person name="Hug L.A."/>
            <person name="Sharon I."/>
            <person name="Castelle C.J."/>
            <person name="Probst A.J."/>
            <person name="Thomas B.C."/>
            <person name="Singh A."/>
            <person name="Wilkins M.J."/>
            <person name="Karaoz U."/>
            <person name="Brodie E.L."/>
            <person name="Williams K.H."/>
            <person name="Hubbard S.S."/>
            <person name="Banfield J.F."/>
        </authorList>
    </citation>
    <scope>NUCLEOTIDE SEQUENCE [LARGE SCALE GENOMIC DNA]</scope>
</reference>
<comment type="caution">
    <text evidence="2">The sequence shown here is derived from an EMBL/GenBank/DDBJ whole genome shotgun (WGS) entry which is preliminary data.</text>
</comment>
<protein>
    <recommendedName>
        <fullName evidence="1">Putative phage metallopeptidase domain-containing protein</fullName>
    </recommendedName>
</protein>
<dbReference type="Proteomes" id="UP000178419">
    <property type="component" value="Unassembled WGS sequence"/>
</dbReference>
<evidence type="ECO:0000313" key="3">
    <source>
        <dbReference type="Proteomes" id="UP000178419"/>
    </source>
</evidence>
<evidence type="ECO:0000259" key="1">
    <source>
        <dbReference type="Pfam" id="PF18894"/>
    </source>
</evidence>
<name>A0A1F7XZT8_9BACT</name>
<evidence type="ECO:0000313" key="2">
    <source>
        <dbReference type="EMBL" id="OGM20199.1"/>
    </source>
</evidence>
<accession>A0A1F7XZT8</accession>